<evidence type="ECO:0000313" key="4">
    <source>
        <dbReference type="Proteomes" id="UP000095564"/>
    </source>
</evidence>
<sequence length="107" mass="12665">MVKRVFGKVDGIEVNYDHSKGDWWNVPVPLDIDGEYVIEVIAEDEAGNQSFITRLLYTVKGENICVHQLPLSGYLFDKVERKLYFDKVERKLYFDRMYPKCKEVERK</sequence>
<protein>
    <submittedName>
        <fullName evidence="2">Glycosyl hydrolase</fullName>
    </submittedName>
</protein>
<evidence type="ECO:0000313" key="5">
    <source>
        <dbReference type="Proteomes" id="UP000188159"/>
    </source>
</evidence>
<dbReference type="OrthoDB" id="2064471at2"/>
<feature type="domain" description="Ig-like" evidence="1">
    <location>
        <begin position="1"/>
        <end position="84"/>
    </location>
</feature>
<dbReference type="EMBL" id="CP012098">
    <property type="protein sequence ID" value="AQP38576.1"/>
    <property type="molecule type" value="Genomic_DNA"/>
</dbReference>
<evidence type="ECO:0000313" key="3">
    <source>
        <dbReference type="EMBL" id="CUP74911.1"/>
    </source>
</evidence>
<dbReference type="GO" id="GO:0016787">
    <property type="term" value="F:hydrolase activity"/>
    <property type="evidence" value="ECO:0007669"/>
    <property type="project" value="UniProtKB-KW"/>
</dbReference>
<accession>A0A174QSK5</accession>
<reference evidence="2 5" key="2">
    <citation type="journal article" date="2016" name="Sci. Rep.">
        <title>Accelerated dysbiosis of gut microbiota during aggravation of DSS-induced colitis by a butyrate-producing bacterium.</title>
        <authorList>
            <person name="Zhang Q."/>
            <person name="Wu Y."/>
            <person name="Wang J."/>
            <person name="Wu G."/>
            <person name="Long W."/>
            <person name="Xue Z."/>
            <person name="Wang L."/>
            <person name="Zhang X."/>
            <person name="Pang X."/>
            <person name="Zhao Y."/>
            <person name="Zhao L."/>
            <person name="Zhang C."/>
        </authorList>
    </citation>
    <scope>NUCLEOTIDE SEQUENCE [LARGE SCALE GENOMIC DNA]</scope>
    <source>
        <strain evidence="2 5">BPB5</strain>
    </source>
</reference>
<reference evidence="3 4" key="1">
    <citation type="submission" date="2015-09" db="EMBL/GenBank/DDBJ databases">
        <authorList>
            <consortium name="Pathogen Informatics"/>
        </authorList>
    </citation>
    <scope>NUCLEOTIDE SEQUENCE [LARGE SCALE GENOMIC DNA]</scope>
    <source>
        <strain evidence="3 4">2789STDY5834908</strain>
    </source>
</reference>
<dbReference type="Proteomes" id="UP000188159">
    <property type="component" value="Chromosome"/>
</dbReference>
<name>A0A174QSK5_ANAHA</name>
<keyword evidence="2" id="KW-0378">Hydrolase</keyword>
<proteinExistence type="predicted"/>
<organism evidence="3 4">
    <name type="scientific">Anaerostipes hadrus</name>
    <dbReference type="NCBI Taxonomy" id="649756"/>
    <lineage>
        <taxon>Bacteria</taxon>
        <taxon>Bacillati</taxon>
        <taxon>Bacillota</taxon>
        <taxon>Clostridia</taxon>
        <taxon>Lachnospirales</taxon>
        <taxon>Lachnospiraceae</taxon>
        <taxon>Anaerostipes</taxon>
    </lineage>
</organism>
<evidence type="ECO:0000313" key="2">
    <source>
        <dbReference type="EMBL" id="AQP38576.1"/>
    </source>
</evidence>
<dbReference type="AlphaFoldDB" id="A0A174QSK5"/>
<evidence type="ECO:0000259" key="1">
    <source>
        <dbReference type="Pfam" id="PF13754"/>
    </source>
</evidence>
<gene>
    <name evidence="2" type="ORF">DO83_02465</name>
    <name evidence="3" type="ORF">ERS852520_02092</name>
</gene>
<dbReference type="InterPro" id="IPR022038">
    <property type="entry name" value="Ig-like_bact"/>
</dbReference>
<dbReference type="Pfam" id="PF13754">
    <property type="entry name" value="Big_3_4"/>
    <property type="match status" value="1"/>
</dbReference>
<dbReference type="EMBL" id="CZAU01000020">
    <property type="protein sequence ID" value="CUP74911.1"/>
    <property type="molecule type" value="Genomic_DNA"/>
</dbReference>
<dbReference type="Proteomes" id="UP000095564">
    <property type="component" value="Unassembled WGS sequence"/>
</dbReference>
<dbReference type="RefSeq" id="WP_055160830.1">
    <property type="nucleotide sequence ID" value="NZ_CP012098.1"/>
</dbReference>